<comment type="similarity">
    <text evidence="1">Belongs to the AFG1 ATPase family.</text>
</comment>
<evidence type="ECO:0000313" key="6">
    <source>
        <dbReference type="EMBL" id="WZN61059.1"/>
    </source>
</evidence>
<evidence type="ECO:0000256" key="1">
    <source>
        <dbReference type="ARBA" id="ARBA00010322"/>
    </source>
</evidence>
<dbReference type="GO" id="GO:0005739">
    <property type="term" value="C:mitochondrion"/>
    <property type="evidence" value="ECO:0007669"/>
    <property type="project" value="TreeGrafter"/>
</dbReference>
<dbReference type="InterPro" id="IPR002048">
    <property type="entry name" value="EF_hand_dom"/>
</dbReference>
<dbReference type="SMART" id="SM00054">
    <property type="entry name" value="EFh"/>
    <property type="match status" value="1"/>
</dbReference>
<dbReference type="PROSITE" id="PS00018">
    <property type="entry name" value="EF_HAND_1"/>
    <property type="match status" value="1"/>
</dbReference>
<keyword evidence="3" id="KW-0106">Calcium</keyword>
<dbReference type="AlphaFoldDB" id="A0AAX4P596"/>
<dbReference type="InterPro" id="IPR005654">
    <property type="entry name" value="ATPase_AFG1-like"/>
</dbReference>
<dbReference type="SUPFAM" id="SSF47473">
    <property type="entry name" value="EF-hand"/>
    <property type="match status" value="1"/>
</dbReference>
<organism evidence="6 7">
    <name type="scientific">Chloropicon roscoffensis</name>
    <dbReference type="NCBI Taxonomy" id="1461544"/>
    <lineage>
        <taxon>Eukaryota</taxon>
        <taxon>Viridiplantae</taxon>
        <taxon>Chlorophyta</taxon>
        <taxon>Chloropicophyceae</taxon>
        <taxon>Chloropicales</taxon>
        <taxon>Chloropicaceae</taxon>
        <taxon>Chloropicon</taxon>
    </lineage>
</organism>
<keyword evidence="4" id="KW-0067">ATP-binding</keyword>
<dbReference type="PANTHER" id="PTHR12169:SF6">
    <property type="entry name" value="AFG1-LIKE ATPASE"/>
    <property type="match status" value="1"/>
</dbReference>
<protein>
    <submittedName>
        <fullName evidence="6">AFG1-like ATPase</fullName>
    </submittedName>
</protein>
<evidence type="ECO:0000256" key="2">
    <source>
        <dbReference type="ARBA" id="ARBA00022741"/>
    </source>
</evidence>
<dbReference type="EMBL" id="CP151503">
    <property type="protein sequence ID" value="WZN61059.1"/>
    <property type="molecule type" value="Genomic_DNA"/>
</dbReference>
<keyword evidence="7" id="KW-1185">Reference proteome</keyword>
<feature type="domain" description="EF-hand" evidence="5">
    <location>
        <begin position="427"/>
        <end position="462"/>
    </location>
</feature>
<sequence length="520" mass="58342">MTARTCSAYNSRLAVLVRAQGAALVGSRQYGAIPGSCASEIKGLDEIPRGTSTLQGAYDALIARGFVQEDPAQAKTVARLQTLHSELANYTTSWDQYASEDTPRGLYIQGGVGCGKTFCMDLFFHCLRVEKKLRVHFHSFMLGVHKKLFELQKMSGADPLVLVAKEISDHASVICFDEFQVTDVADAMILKRLLETLVEHGVVLVMTSNRVPSDLYLNGLNRDQFLPAIDLIERVCDVFPFPAESPDYRLMGKESRTWMQPVTEESIETFEDDFKKLTKKRKIRSGVLEVQGRRVPVPCFSGGVAKFSFASLCQEAKGAADYIAIASSYHTVLVEGVPRMDEQKLPLVRRFITLVDVLYESHVKLIALAHAPVEETYAPKDASATRDEDFAWDRTVSRLTEMQTSEYLKGSWRGGTGFLRRLETQVMTEKDLKRVWEVYDINNNGYLSVGELRALMADVNEMKNGRRYVDEAEARRLFDAVHVCESEGIEWGEFKDYVVSHGGLIHVCESHYHFANTTAS</sequence>
<dbReference type="NCBIfam" id="NF040713">
    <property type="entry name" value="ZapE"/>
    <property type="match status" value="1"/>
</dbReference>
<dbReference type="InterPro" id="IPR027417">
    <property type="entry name" value="P-loop_NTPase"/>
</dbReference>
<evidence type="ECO:0000313" key="7">
    <source>
        <dbReference type="Proteomes" id="UP001472866"/>
    </source>
</evidence>
<dbReference type="PROSITE" id="PS50222">
    <property type="entry name" value="EF_HAND_2"/>
    <property type="match status" value="1"/>
</dbReference>
<dbReference type="PANTHER" id="PTHR12169">
    <property type="entry name" value="ATPASE N2B"/>
    <property type="match status" value="1"/>
</dbReference>
<dbReference type="GO" id="GO:0005524">
    <property type="term" value="F:ATP binding"/>
    <property type="evidence" value="ECO:0007669"/>
    <property type="project" value="UniProtKB-KW"/>
</dbReference>
<evidence type="ECO:0000256" key="4">
    <source>
        <dbReference type="ARBA" id="ARBA00022840"/>
    </source>
</evidence>
<keyword evidence="2" id="KW-0547">Nucleotide-binding</keyword>
<accession>A0AAX4P596</accession>
<evidence type="ECO:0000256" key="3">
    <source>
        <dbReference type="ARBA" id="ARBA00022837"/>
    </source>
</evidence>
<reference evidence="6 7" key="1">
    <citation type="submission" date="2024-03" db="EMBL/GenBank/DDBJ databases">
        <title>Complete genome sequence of the green alga Chloropicon roscoffensis RCC1871.</title>
        <authorList>
            <person name="Lemieux C."/>
            <person name="Pombert J.-F."/>
            <person name="Otis C."/>
            <person name="Turmel M."/>
        </authorList>
    </citation>
    <scope>NUCLEOTIDE SEQUENCE [LARGE SCALE GENOMIC DNA]</scope>
    <source>
        <strain evidence="6 7">RCC1871</strain>
    </source>
</reference>
<dbReference type="Proteomes" id="UP001472866">
    <property type="component" value="Chromosome 03"/>
</dbReference>
<gene>
    <name evidence="6" type="ORF">HKI87_03g25930</name>
</gene>
<proteinExistence type="inferred from homology"/>
<dbReference type="InterPro" id="IPR011992">
    <property type="entry name" value="EF-hand-dom_pair"/>
</dbReference>
<dbReference type="Gene3D" id="3.40.50.300">
    <property type="entry name" value="P-loop containing nucleotide triphosphate hydrolases"/>
    <property type="match status" value="1"/>
</dbReference>
<name>A0AAX4P596_9CHLO</name>
<evidence type="ECO:0000259" key="5">
    <source>
        <dbReference type="PROSITE" id="PS50222"/>
    </source>
</evidence>
<dbReference type="Pfam" id="PF03969">
    <property type="entry name" value="AFG1_ATPase"/>
    <property type="match status" value="1"/>
</dbReference>
<dbReference type="Gene3D" id="1.10.238.10">
    <property type="entry name" value="EF-hand"/>
    <property type="match status" value="1"/>
</dbReference>
<dbReference type="SUPFAM" id="SSF52540">
    <property type="entry name" value="P-loop containing nucleoside triphosphate hydrolases"/>
    <property type="match status" value="1"/>
</dbReference>
<dbReference type="GO" id="GO:0016887">
    <property type="term" value="F:ATP hydrolysis activity"/>
    <property type="evidence" value="ECO:0007669"/>
    <property type="project" value="InterPro"/>
</dbReference>
<dbReference type="GO" id="GO:0005509">
    <property type="term" value="F:calcium ion binding"/>
    <property type="evidence" value="ECO:0007669"/>
    <property type="project" value="InterPro"/>
</dbReference>
<dbReference type="InterPro" id="IPR018247">
    <property type="entry name" value="EF_Hand_1_Ca_BS"/>
</dbReference>